<dbReference type="InterPro" id="IPR046053">
    <property type="entry name" value="DUF6011"/>
</dbReference>
<evidence type="ECO:0000313" key="1">
    <source>
        <dbReference type="EMBL" id="GAA1006413.1"/>
    </source>
</evidence>
<sequence length="60" mass="6451">MLLPEKEQRPGAESETLSKSFAGDPLSVLTYCTRCGHLLTARSSVSRGVGPVCIRFEVVA</sequence>
<protein>
    <submittedName>
        <fullName evidence="1">Uncharacterized protein</fullName>
    </submittedName>
</protein>
<comment type="caution">
    <text evidence="1">The sequence shown here is derived from an EMBL/GenBank/DDBJ whole genome shotgun (WGS) entry which is preliminary data.</text>
</comment>
<keyword evidence="2" id="KW-1185">Reference proteome</keyword>
<dbReference type="Pfam" id="PF19474">
    <property type="entry name" value="DUF6011"/>
    <property type="match status" value="1"/>
</dbReference>
<accession>A0ABN1SWF8</accession>
<evidence type="ECO:0000313" key="2">
    <source>
        <dbReference type="Proteomes" id="UP001500033"/>
    </source>
</evidence>
<reference evidence="1 2" key="1">
    <citation type="journal article" date="2019" name="Int. J. Syst. Evol. Microbiol.">
        <title>The Global Catalogue of Microorganisms (GCM) 10K type strain sequencing project: providing services to taxonomists for standard genome sequencing and annotation.</title>
        <authorList>
            <consortium name="The Broad Institute Genomics Platform"/>
            <consortium name="The Broad Institute Genome Sequencing Center for Infectious Disease"/>
            <person name="Wu L."/>
            <person name="Ma J."/>
        </authorList>
    </citation>
    <scope>NUCLEOTIDE SEQUENCE [LARGE SCALE GENOMIC DNA]</scope>
    <source>
        <strain evidence="1 2">JCM 11445</strain>
    </source>
</reference>
<name>A0ABN1SWF8_9ACTN</name>
<dbReference type="Proteomes" id="UP001500033">
    <property type="component" value="Unassembled WGS sequence"/>
</dbReference>
<proteinExistence type="predicted"/>
<organism evidence="1 2">
    <name type="scientific">Streptomyces rhizosphaericus</name>
    <dbReference type="NCBI Taxonomy" id="114699"/>
    <lineage>
        <taxon>Bacteria</taxon>
        <taxon>Bacillati</taxon>
        <taxon>Actinomycetota</taxon>
        <taxon>Actinomycetes</taxon>
        <taxon>Kitasatosporales</taxon>
        <taxon>Streptomycetaceae</taxon>
        <taxon>Streptomyces</taxon>
        <taxon>Streptomyces violaceusniger group</taxon>
    </lineage>
</organism>
<gene>
    <name evidence="1" type="ORF">GCM10009576_098620</name>
</gene>
<dbReference type="EMBL" id="BAAAIE010000324">
    <property type="protein sequence ID" value="GAA1006413.1"/>
    <property type="molecule type" value="Genomic_DNA"/>
</dbReference>